<feature type="compositionally biased region" description="Basic and acidic residues" evidence="1">
    <location>
        <begin position="1"/>
        <end position="12"/>
    </location>
</feature>
<feature type="compositionally biased region" description="Acidic residues" evidence="1">
    <location>
        <begin position="21"/>
        <end position="41"/>
    </location>
</feature>
<dbReference type="Proteomes" id="UP001164743">
    <property type="component" value="Chromosome 15A"/>
</dbReference>
<evidence type="ECO:0000256" key="1">
    <source>
        <dbReference type="SAM" id="MobiDB-lite"/>
    </source>
</evidence>
<sequence>MVTSLSDKEALLKLDVMTPDNSDEEGQSSNDEVSDEDEESDKDQQITPPTKAKRGRPRKNVLKEAAKRMKKF</sequence>
<keyword evidence="3" id="KW-1185">Reference proteome</keyword>
<reference evidence="2" key="1">
    <citation type="submission" date="2022-10" db="EMBL/GenBank/DDBJ databases">
        <title>Puccinia triticina Genome sequencing and assembly.</title>
        <authorList>
            <person name="Li C."/>
        </authorList>
    </citation>
    <scope>NUCLEOTIDE SEQUENCE</scope>
    <source>
        <strain evidence="2">Pt15</strain>
    </source>
</reference>
<proteinExistence type="predicted"/>
<organism evidence="2 3">
    <name type="scientific">Puccinia triticina</name>
    <dbReference type="NCBI Taxonomy" id="208348"/>
    <lineage>
        <taxon>Eukaryota</taxon>
        <taxon>Fungi</taxon>
        <taxon>Dikarya</taxon>
        <taxon>Basidiomycota</taxon>
        <taxon>Pucciniomycotina</taxon>
        <taxon>Pucciniomycetes</taxon>
        <taxon>Pucciniales</taxon>
        <taxon>Pucciniaceae</taxon>
        <taxon>Puccinia</taxon>
    </lineage>
</organism>
<gene>
    <name evidence="2" type="ORF">PtA15_15A164</name>
</gene>
<evidence type="ECO:0000313" key="2">
    <source>
        <dbReference type="EMBL" id="WAQ91772.1"/>
    </source>
</evidence>
<accession>A0ABY7D671</accession>
<feature type="region of interest" description="Disordered" evidence="1">
    <location>
        <begin position="1"/>
        <end position="72"/>
    </location>
</feature>
<feature type="compositionally biased region" description="Basic residues" evidence="1">
    <location>
        <begin position="51"/>
        <end position="60"/>
    </location>
</feature>
<evidence type="ECO:0000313" key="3">
    <source>
        <dbReference type="Proteomes" id="UP001164743"/>
    </source>
</evidence>
<feature type="compositionally biased region" description="Basic and acidic residues" evidence="1">
    <location>
        <begin position="61"/>
        <end position="72"/>
    </location>
</feature>
<dbReference type="RefSeq" id="XP_053027327.1">
    <property type="nucleotide sequence ID" value="XM_053163342.1"/>
</dbReference>
<protein>
    <submittedName>
        <fullName evidence="2">Uncharacterized protein</fullName>
    </submittedName>
</protein>
<dbReference type="GeneID" id="77804237"/>
<dbReference type="EMBL" id="CP110435">
    <property type="protein sequence ID" value="WAQ91772.1"/>
    <property type="molecule type" value="Genomic_DNA"/>
</dbReference>
<name>A0ABY7D671_9BASI</name>